<keyword evidence="4" id="KW-1185">Reference proteome</keyword>
<dbReference type="InterPro" id="IPR050640">
    <property type="entry name" value="Bact_2-comp_sensor_kinase"/>
</dbReference>
<organism evidence="3 4">
    <name type="scientific">Spirosoma terrae</name>
    <dbReference type="NCBI Taxonomy" id="1968276"/>
    <lineage>
        <taxon>Bacteria</taxon>
        <taxon>Pseudomonadati</taxon>
        <taxon>Bacteroidota</taxon>
        <taxon>Cytophagia</taxon>
        <taxon>Cytophagales</taxon>
        <taxon>Cytophagaceae</taxon>
        <taxon>Spirosoma</taxon>
    </lineage>
</organism>
<feature type="domain" description="Signal transduction histidine kinase internal region" evidence="2">
    <location>
        <begin position="151"/>
        <end position="228"/>
    </location>
</feature>
<dbReference type="InterPro" id="IPR010559">
    <property type="entry name" value="Sig_transdc_His_kin_internal"/>
</dbReference>
<protein>
    <submittedName>
        <fullName evidence="3">Histidine kinase</fullName>
    </submittedName>
</protein>
<dbReference type="Pfam" id="PF06580">
    <property type="entry name" value="His_kinase"/>
    <property type="match status" value="1"/>
</dbReference>
<feature type="transmembrane region" description="Helical" evidence="1">
    <location>
        <begin position="74"/>
        <end position="97"/>
    </location>
</feature>
<feature type="transmembrane region" description="Helical" evidence="1">
    <location>
        <begin position="12"/>
        <end position="32"/>
    </location>
</feature>
<feature type="transmembrane region" description="Helical" evidence="1">
    <location>
        <begin position="109"/>
        <end position="130"/>
    </location>
</feature>
<keyword evidence="1" id="KW-0472">Membrane</keyword>
<reference evidence="3 4" key="1">
    <citation type="submission" date="2020-02" db="EMBL/GenBank/DDBJ databases">
        <title>Draft genome sequence of two Spirosoma agri KCTC 52727 and Spirosoma terrae KCTC 52035.</title>
        <authorList>
            <person name="Rojas J."/>
            <person name="Ambika Manirajan B."/>
            <person name="Suarez C."/>
            <person name="Ratering S."/>
            <person name="Schnell S."/>
        </authorList>
    </citation>
    <scope>NUCLEOTIDE SEQUENCE [LARGE SCALE GENOMIC DNA]</scope>
    <source>
        <strain evidence="3 4">KCTC 52035</strain>
    </source>
</reference>
<keyword evidence="1" id="KW-1133">Transmembrane helix</keyword>
<sequence>MSWFNESRKQKVWLREALAFVFLFVLMSLNSWNRLTSWNDVGRALLFFLTLYSQAQFHRFVLFPLLFSNQIKRYVVWTIPALIVGSFLVYGVNHWLYPEACPIEEWRETGLFLLATYLVSLMVLVGVFLIQRFYQQQQERHTDQLLYQDEQIRFLHAQLNPHFFFNTLNNLYGISLQEPGRMPDLLMQLSKLMRYQVESSRRSWVSLQQEVEFITSYVTLEQERLGKRCQIRYTYPTDEHQLQTYQMAPLLLMPLVENAFKHGTGDIKGCFVDISLQLRDDRLYLFIENSLSSQKLSGTSTGLGLHNTRQRLDMLYPDKYLLTLIQESDRYSTQLEIQLATRSDAQAVALFTY</sequence>
<accession>A0A6L9LGZ5</accession>
<dbReference type="GO" id="GO:0000155">
    <property type="term" value="F:phosphorelay sensor kinase activity"/>
    <property type="evidence" value="ECO:0007669"/>
    <property type="project" value="InterPro"/>
</dbReference>
<dbReference type="GO" id="GO:0016020">
    <property type="term" value="C:membrane"/>
    <property type="evidence" value="ECO:0007669"/>
    <property type="project" value="InterPro"/>
</dbReference>
<keyword evidence="3" id="KW-0808">Transferase</keyword>
<evidence type="ECO:0000259" key="2">
    <source>
        <dbReference type="Pfam" id="PF06580"/>
    </source>
</evidence>
<keyword evidence="3" id="KW-0418">Kinase</keyword>
<gene>
    <name evidence="3" type="ORF">GK108_27350</name>
</gene>
<name>A0A6L9LGZ5_9BACT</name>
<dbReference type="SUPFAM" id="SSF55874">
    <property type="entry name" value="ATPase domain of HSP90 chaperone/DNA topoisomerase II/histidine kinase"/>
    <property type="match status" value="1"/>
</dbReference>
<comment type="caution">
    <text evidence="3">The sequence shown here is derived from an EMBL/GenBank/DDBJ whole genome shotgun (WGS) entry which is preliminary data.</text>
</comment>
<dbReference type="InterPro" id="IPR036890">
    <property type="entry name" value="HATPase_C_sf"/>
</dbReference>
<evidence type="ECO:0000256" key="1">
    <source>
        <dbReference type="SAM" id="Phobius"/>
    </source>
</evidence>
<dbReference type="PANTHER" id="PTHR34220">
    <property type="entry name" value="SENSOR HISTIDINE KINASE YPDA"/>
    <property type="match status" value="1"/>
</dbReference>
<feature type="transmembrane region" description="Helical" evidence="1">
    <location>
        <begin position="44"/>
        <end position="67"/>
    </location>
</feature>
<evidence type="ECO:0000313" key="4">
    <source>
        <dbReference type="Proteomes" id="UP000474175"/>
    </source>
</evidence>
<dbReference type="PANTHER" id="PTHR34220:SF7">
    <property type="entry name" value="SENSOR HISTIDINE KINASE YPDA"/>
    <property type="match status" value="1"/>
</dbReference>
<dbReference type="EMBL" id="JAAFZH010000019">
    <property type="protein sequence ID" value="NDU98632.1"/>
    <property type="molecule type" value="Genomic_DNA"/>
</dbReference>
<keyword evidence="1" id="KW-0812">Transmembrane</keyword>
<evidence type="ECO:0000313" key="3">
    <source>
        <dbReference type="EMBL" id="NDU98632.1"/>
    </source>
</evidence>
<dbReference type="Proteomes" id="UP000474175">
    <property type="component" value="Unassembled WGS sequence"/>
</dbReference>
<proteinExistence type="predicted"/>
<dbReference type="Gene3D" id="3.30.565.10">
    <property type="entry name" value="Histidine kinase-like ATPase, C-terminal domain"/>
    <property type="match status" value="1"/>
</dbReference>
<dbReference type="AlphaFoldDB" id="A0A6L9LGZ5"/>